<dbReference type="OrthoDB" id="9812943at2"/>
<dbReference type="RefSeq" id="WP_013617254.1">
    <property type="nucleotide sequence ID" value="NC_015164.1"/>
</dbReference>
<keyword evidence="3 5" id="KW-0067">ATP-binding</keyword>
<comment type="function">
    <text evidence="5">Catalyzes the phosphorylation of the 3'-hydroxyl group of dephosphocoenzyme A to form coenzyme A.</text>
</comment>
<comment type="pathway">
    <text evidence="5">Cofactor biosynthesis; coenzyme A biosynthesis; CoA from (R)-pantothenate: step 5/5.</text>
</comment>
<dbReference type="GO" id="GO:0005737">
    <property type="term" value="C:cytoplasm"/>
    <property type="evidence" value="ECO:0007669"/>
    <property type="project" value="UniProtKB-SubCell"/>
</dbReference>
<name>F0R712_PHOSB</name>
<keyword evidence="5" id="KW-0963">Cytoplasm</keyword>
<evidence type="ECO:0000256" key="6">
    <source>
        <dbReference type="NCBIfam" id="TIGR00152"/>
    </source>
</evidence>
<dbReference type="GO" id="GO:0005524">
    <property type="term" value="F:ATP binding"/>
    <property type="evidence" value="ECO:0007669"/>
    <property type="project" value="UniProtKB-UniRule"/>
</dbReference>
<proteinExistence type="inferred from homology"/>
<dbReference type="STRING" id="667015.Bacsa_1244"/>
<dbReference type="NCBIfam" id="TIGR00152">
    <property type="entry name" value="dephospho-CoA kinase"/>
    <property type="match status" value="1"/>
</dbReference>
<keyword evidence="5 7" id="KW-0808">Transferase</keyword>
<dbReference type="GO" id="GO:0015937">
    <property type="term" value="P:coenzyme A biosynthetic process"/>
    <property type="evidence" value="ECO:0007669"/>
    <property type="project" value="UniProtKB-UniRule"/>
</dbReference>
<gene>
    <name evidence="5" type="primary">coaE</name>
    <name evidence="7" type="ordered locus">Bacsa_1244</name>
</gene>
<dbReference type="KEGG" id="bsa:Bacsa_1244"/>
<dbReference type="Gene3D" id="3.40.50.300">
    <property type="entry name" value="P-loop containing nucleotide triphosphate hydrolases"/>
    <property type="match status" value="1"/>
</dbReference>
<dbReference type="InterPro" id="IPR001977">
    <property type="entry name" value="Depp_CoAkinase"/>
</dbReference>
<dbReference type="SUPFAM" id="SSF52540">
    <property type="entry name" value="P-loop containing nucleoside triphosphate hydrolases"/>
    <property type="match status" value="1"/>
</dbReference>
<feature type="binding site" evidence="5">
    <location>
        <begin position="11"/>
        <end position="16"/>
    </location>
    <ligand>
        <name>ATP</name>
        <dbReference type="ChEBI" id="CHEBI:30616"/>
    </ligand>
</feature>
<dbReference type="Proteomes" id="UP000007486">
    <property type="component" value="Chromosome"/>
</dbReference>
<keyword evidence="2 5" id="KW-0547">Nucleotide-binding</keyword>
<dbReference type="AlphaFoldDB" id="F0R712"/>
<dbReference type="HAMAP" id="MF_00376">
    <property type="entry name" value="Dephospho_CoA_kinase"/>
    <property type="match status" value="1"/>
</dbReference>
<dbReference type="PANTHER" id="PTHR10695:SF46">
    <property type="entry name" value="BIFUNCTIONAL COENZYME A SYNTHASE-RELATED"/>
    <property type="match status" value="1"/>
</dbReference>
<organism evidence="7 8">
    <name type="scientific">Phocaeicola salanitronis (strain DSM 18170 / JCM 13657 / CCUG 60908 / BL78)</name>
    <name type="common">Bacteroides salanitronis</name>
    <dbReference type="NCBI Taxonomy" id="667015"/>
    <lineage>
        <taxon>Bacteria</taxon>
        <taxon>Pseudomonadati</taxon>
        <taxon>Bacteroidota</taxon>
        <taxon>Bacteroidia</taxon>
        <taxon>Bacteroidales</taxon>
        <taxon>Bacteroidaceae</taxon>
        <taxon>Phocaeicola</taxon>
    </lineage>
</organism>
<evidence type="ECO:0000256" key="5">
    <source>
        <dbReference type="HAMAP-Rule" id="MF_00376"/>
    </source>
</evidence>
<dbReference type="PROSITE" id="PS51219">
    <property type="entry name" value="DPCK"/>
    <property type="match status" value="1"/>
</dbReference>
<dbReference type="GO" id="GO:0004140">
    <property type="term" value="F:dephospho-CoA kinase activity"/>
    <property type="evidence" value="ECO:0007669"/>
    <property type="project" value="UniProtKB-UniRule"/>
</dbReference>
<dbReference type="EC" id="2.7.1.24" evidence="5 6"/>
<protein>
    <recommendedName>
        <fullName evidence="5 6">Dephospho-CoA kinase</fullName>
        <ecNumber evidence="5 6">2.7.1.24</ecNumber>
    </recommendedName>
    <alternativeName>
        <fullName evidence="5">Dephosphocoenzyme A kinase</fullName>
    </alternativeName>
</protein>
<keyword evidence="4 5" id="KW-0173">Coenzyme A biosynthesis</keyword>
<sequence>MVRFGVTGGIGSGKSYVLRLLAARGIPVYDSDAGAKRLMRTDTDIRKGLTDLLGEEVYTADGELNKPLVSAYLFANAQNAGRINAIVHPRVKADFNRWTSCQNAPHVALESAILFEAGFEDTVDFIVTVYAPVEMRICRVRERDGMAEAQVRKRMEAQLDDEEKCRRSDFVILNDGSKPLEVQIDGLLQILGKMEKAKD</sequence>
<dbReference type="UniPathway" id="UPA00241">
    <property type="reaction ID" value="UER00356"/>
</dbReference>
<evidence type="ECO:0000313" key="8">
    <source>
        <dbReference type="Proteomes" id="UP000007486"/>
    </source>
</evidence>
<keyword evidence="8" id="KW-1185">Reference proteome</keyword>
<dbReference type="PANTHER" id="PTHR10695">
    <property type="entry name" value="DEPHOSPHO-COA KINASE-RELATED"/>
    <property type="match status" value="1"/>
</dbReference>
<evidence type="ECO:0000256" key="4">
    <source>
        <dbReference type="ARBA" id="ARBA00022993"/>
    </source>
</evidence>
<comment type="similarity">
    <text evidence="1 5">Belongs to the CoaE family.</text>
</comment>
<dbReference type="eggNOG" id="COG0237">
    <property type="taxonomic scope" value="Bacteria"/>
</dbReference>
<evidence type="ECO:0000313" key="7">
    <source>
        <dbReference type="EMBL" id="ADY35819.1"/>
    </source>
</evidence>
<accession>F0R712</accession>
<keyword evidence="5 7" id="KW-0418">Kinase</keyword>
<dbReference type="EMBL" id="CP002530">
    <property type="protein sequence ID" value="ADY35819.1"/>
    <property type="molecule type" value="Genomic_DNA"/>
</dbReference>
<evidence type="ECO:0000256" key="1">
    <source>
        <dbReference type="ARBA" id="ARBA00009018"/>
    </source>
</evidence>
<evidence type="ECO:0000256" key="2">
    <source>
        <dbReference type="ARBA" id="ARBA00022741"/>
    </source>
</evidence>
<dbReference type="Pfam" id="PF01121">
    <property type="entry name" value="CoaE"/>
    <property type="match status" value="1"/>
</dbReference>
<dbReference type="InterPro" id="IPR027417">
    <property type="entry name" value="P-loop_NTPase"/>
</dbReference>
<dbReference type="HOGENOM" id="CLU_057180_3_1_10"/>
<dbReference type="CDD" id="cd02022">
    <property type="entry name" value="DPCK"/>
    <property type="match status" value="1"/>
</dbReference>
<comment type="subcellular location">
    <subcellularLocation>
        <location evidence="5">Cytoplasm</location>
    </subcellularLocation>
</comment>
<evidence type="ECO:0000256" key="3">
    <source>
        <dbReference type="ARBA" id="ARBA00022840"/>
    </source>
</evidence>
<reference evidence="7 8" key="1">
    <citation type="journal article" date="2011" name="Stand. Genomic Sci.">
        <title>Complete genome sequence of Bacteroides salanitronis type strain (BL78).</title>
        <authorList>
            <person name="Gronow S."/>
            <person name="Held B."/>
            <person name="Lucas S."/>
            <person name="Lapidus A."/>
            <person name="Del Rio T.G."/>
            <person name="Nolan M."/>
            <person name="Tice H."/>
            <person name="Deshpande S."/>
            <person name="Cheng J.F."/>
            <person name="Pitluck S."/>
            <person name="Liolios K."/>
            <person name="Pagani I."/>
            <person name="Ivanova N."/>
            <person name="Mavromatis K."/>
            <person name="Pati A."/>
            <person name="Tapia R."/>
            <person name="Han C."/>
            <person name="Goodwin L."/>
            <person name="Chen A."/>
            <person name="Palaniappan K."/>
            <person name="Land M."/>
            <person name="Hauser L."/>
            <person name="Chang Y.J."/>
            <person name="Jeffries C.D."/>
            <person name="Brambilla E.M."/>
            <person name="Rohde M."/>
            <person name="Goker M."/>
            <person name="Detter J.C."/>
            <person name="Woyke T."/>
            <person name="Bristow J."/>
            <person name="Markowitz V."/>
            <person name="Hugenholtz P."/>
            <person name="Kyrpides N.C."/>
            <person name="Klenk H.P."/>
            <person name="Eisen J.A."/>
        </authorList>
    </citation>
    <scope>NUCLEOTIDE SEQUENCE [LARGE SCALE GENOMIC DNA]</scope>
    <source>
        <strain evidence="7 8">DSM 18170</strain>
    </source>
</reference>
<comment type="catalytic activity">
    <reaction evidence="5">
        <text>3'-dephospho-CoA + ATP = ADP + CoA + H(+)</text>
        <dbReference type="Rhea" id="RHEA:18245"/>
        <dbReference type="ChEBI" id="CHEBI:15378"/>
        <dbReference type="ChEBI" id="CHEBI:30616"/>
        <dbReference type="ChEBI" id="CHEBI:57287"/>
        <dbReference type="ChEBI" id="CHEBI:57328"/>
        <dbReference type="ChEBI" id="CHEBI:456216"/>
        <dbReference type="EC" id="2.7.1.24"/>
    </reaction>
</comment>